<dbReference type="RefSeq" id="WP_005398324.1">
    <property type="nucleotide sequence ID" value="NZ_JH601088.1"/>
</dbReference>
<dbReference type="EMBL" id="AGEI01000021">
    <property type="protein sequence ID" value="EHR33963.1"/>
    <property type="molecule type" value="Genomic_DNA"/>
</dbReference>
<dbReference type="Pfam" id="PF20353">
    <property type="entry name" value="DUF6648"/>
    <property type="match status" value="1"/>
</dbReference>
<accession>H3NNI8</accession>
<dbReference type="AlphaFoldDB" id="H3NNI8"/>
<dbReference type="eggNOG" id="ENOG50315CT">
    <property type="taxonomic scope" value="Bacteria"/>
</dbReference>
<dbReference type="OrthoDB" id="1705959at2"/>
<dbReference type="GeneID" id="96998894"/>
<comment type="caution">
    <text evidence="1">The sequence shown here is derived from an EMBL/GenBank/DDBJ whole genome shotgun (WGS) entry which is preliminary data.</text>
</comment>
<sequence length="178" mass="21675">MYNSEEKKLEKFIELRTKYIDMLDNKLITKAEFNHKNNEIFYIINLRPFTVLDSFNKALYNYNYYNSKAKLFLEEEKRLNNLNKKRCKIAQNNKKNCYYHKDISIIAMINLENSEYIEAYYINMHSKSLNKKIFEIYFKNKEKIILHTKNEKIKDLLISKNIFCFEDRVSLIENYINS</sequence>
<dbReference type="Proteomes" id="UP000004191">
    <property type="component" value="Unassembled WGS sequence"/>
</dbReference>
<gene>
    <name evidence="1" type="ORF">HMPREF9709_00899</name>
</gene>
<keyword evidence="2" id="KW-1185">Reference proteome</keyword>
<name>H3NNI8_9FIRM</name>
<reference evidence="1 2" key="1">
    <citation type="submission" date="2012-01" db="EMBL/GenBank/DDBJ databases">
        <title>The Genome Sequence of Helcococcus kunzii ATCC 51366.</title>
        <authorList>
            <consortium name="The Broad Institute Genome Sequencing Platform"/>
            <person name="Earl A."/>
            <person name="Ward D."/>
            <person name="Feldgarden M."/>
            <person name="Gevers D."/>
            <person name="Huys G."/>
            <person name="Young S.K."/>
            <person name="Zeng Q."/>
            <person name="Gargeya S."/>
            <person name="Fitzgerald M."/>
            <person name="Haas B."/>
            <person name="Abouelleil A."/>
            <person name="Alvarado L."/>
            <person name="Arachchi H.M."/>
            <person name="Berlin A."/>
            <person name="Chapman S.B."/>
            <person name="Gearin G."/>
            <person name="Goldberg J."/>
            <person name="Griggs A."/>
            <person name="Gujja S."/>
            <person name="Hansen M."/>
            <person name="Heiman D."/>
            <person name="Howarth C."/>
            <person name="Larimer J."/>
            <person name="Lui A."/>
            <person name="MacDonald P.J.P."/>
            <person name="McCowen C."/>
            <person name="Montmayeur A."/>
            <person name="Murphy C."/>
            <person name="Neiman D."/>
            <person name="Pearson M."/>
            <person name="Priest M."/>
            <person name="Roberts A."/>
            <person name="Saif S."/>
            <person name="Shea T."/>
            <person name="Sisk P."/>
            <person name="Stolte C."/>
            <person name="Sykes S."/>
            <person name="Wortman J."/>
            <person name="Nusbaum C."/>
            <person name="Birren B."/>
        </authorList>
    </citation>
    <scope>NUCLEOTIDE SEQUENCE [LARGE SCALE GENOMIC DNA]</scope>
    <source>
        <strain evidence="1 2">ATCC 51366</strain>
    </source>
</reference>
<evidence type="ECO:0000313" key="2">
    <source>
        <dbReference type="Proteomes" id="UP000004191"/>
    </source>
</evidence>
<dbReference type="HOGENOM" id="CLU_1486129_0_0_9"/>
<dbReference type="STRING" id="883114.HMPREF9709_00899"/>
<dbReference type="InterPro" id="IPR046590">
    <property type="entry name" value="DUF6648"/>
</dbReference>
<proteinExistence type="predicted"/>
<organism evidence="1 2">
    <name type="scientific">Helcococcus kunzii ATCC 51366</name>
    <dbReference type="NCBI Taxonomy" id="883114"/>
    <lineage>
        <taxon>Bacteria</taxon>
        <taxon>Bacillati</taxon>
        <taxon>Bacillota</taxon>
        <taxon>Tissierellia</taxon>
        <taxon>Tissierellales</taxon>
        <taxon>Peptoniphilaceae</taxon>
        <taxon>Helcococcus</taxon>
    </lineage>
</organism>
<protein>
    <submittedName>
        <fullName evidence="1">Uncharacterized protein</fullName>
    </submittedName>
</protein>
<evidence type="ECO:0000313" key="1">
    <source>
        <dbReference type="EMBL" id="EHR33963.1"/>
    </source>
</evidence>